<keyword evidence="3" id="KW-1185">Reference proteome</keyword>
<organism evidence="2 3">
    <name type="scientific">Steinernema carpocapsae</name>
    <name type="common">Entomopathogenic nematode</name>
    <dbReference type="NCBI Taxonomy" id="34508"/>
    <lineage>
        <taxon>Eukaryota</taxon>
        <taxon>Metazoa</taxon>
        <taxon>Ecdysozoa</taxon>
        <taxon>Nematoda</taxon>
        <taxon>Chromadorea</taxon>
        <taxon>Rhabditida</taxon>
        <taxon>Tylenchina</taxon>
        <taxon>Panagrolaimomorpha</taxon>
        <taxon>Strongyloidoidea</taxon>
        <taxon>Steinernematidae</taxon>
        <taxon>Steinernema</taxon>
    </lineage>
</organism>
<proteinExistence type="predicted"/>
<name>A0A4U5NY35_STECR</name>
<evidence type="ECO:0000313" key="2">
    <source>
        <dbReference type="EMBL" id="TKR88213.1"/>
    </source>
</evidence>
<evidence type="ECO:0000256" key="1">
    <source>
        <dbReference type="SAM" id="SignalP"/>
    </source>
</evidence>
<sequence length="316" mass="36099">MDSHVIRFFFYAAVALIAAARLEASAEESPRVRCIHAWVNSRPEDNAATTEFFPEDRLSRFFENETMAPFNLSRKGEIINLPFYESTRNFCLYFKAADDESEKPMRSNDVHSAFLDNSNFAYDFVKFYAVIEAICEKNETVGIGYIQRVAFHMSANGNERSQRQYVKVRWICCSKCPSTIDEIELKMLTQMIPFNYKPRKSDYIGPSDKTGLRNRSVSPCVNIYGELIEIAVPHYYTPFCSMFAVFDPVSPGYEFNHEANTNKSSLELYSSFASHNSMGITEVNAIGSSRHWKILSKCTAVVDQNWKRNSKIALAS</sequence>
<feature type="chain" id="PRO_5021024756" evidence="1">
    <location>
        <begin position="27"/>
        <end position="316"/>
    </location>
</feature>
<reference evidence="2 3" key="1">
    <citation type="journal article" date="2015" name="Genome Biol.">
        <title>Comparative genomics of Steinernema reveals deeply conserved gene regulatory networks.</title>
        <authorList>
            <person name="Dillman A.R."/>
            <person name="Macchietto M."/>
            <person name="Porter C.F."/>
            <person name="Rogers A."/>
            <person name="Williams B."/>
            <person name="Antoshechkin I."/>
            <person name="Lee M.M."/>
            <person name="Goodwin Z."/>
            <person name="Lu X."/>
            <person name="Lewis E.E."/>
            <person name="Goodrich-Blair H."/>
            <person name="Stock S.P."/>
            <person name="Adams B.J."/>
            <person name="Sternberg P.W."/>
            <person name="Mortazavi A."/>
        </authorList>
    </citation>
    <scope>NUCLEOTIDE SEQUENCE [LARGE SCALE GENOMIC DNA]</scope>
    <source>
        <strain evidence="2 3">ALL</strain>
    </source>
</reference>
<dbReference type="Proteomes" id="UP000298663">
    <property type="component" value="Unassembled WGS sequence"/>
</dbReference>
<protein>
    <submittedName>
        <fullName evidence="2">Uncharacterized protein</fullName>
    </submittedName>
</protein>
<dbReference type="AlphaFoldDB" id="A0A4U5NY35"/>
<reference evidence="2 3" key="2">
    <citation type="journal article" date="2019" name="G3 (Bethesda)">
        <title>Hybrid Assembly of the Genome of the Entomopathogenic Nematode Steinernema carpocapsae Identifies the X-Chromosome.</title>
        <authorList>
            <person name="Serra L."/>
            <person name="Macchietto M."/>
            <person name="Macias-Munoz A."/>
            <person name="McGill C.J."/>
            <person name="Rodriguez I.M."/>
            <person name="Rodriguez B."/>
            <person name="Murad R."/>
            <person name="Mortazavi A."/>
        </authorList>
    </citation>
    <scope>NUCLEOTIDE SEQUENCE [LARGE SCALE GENOMIC DNA]</scope>
    <source>
        <strain evidence="2 3">ALL</strain>
    </source>
</reference>
<accession>A0A4U5NY35</accession>
<comment type="caution">
    <text evidence="2">The sequence shown here is derived from an EMBL/GenBank/DDBJ whole genome shotgun (WGS) entry which is preliminary data.</text>
</comment>
<feature type="signal peptide" evidence="1">
    <location>
        <begin position="1"/>
        <end position="26"/>
    </location>
</feature>
<dbReference type="EMBL" id="AZBU02000003">
    <property type="protein sequence ID" value="TKR88213.1"/>
    <property type="molecule type" value="Genomic_DNA"/>
</dbReference>
<gene>
    <name evidence="2" type="ORF">L596_012493</name>
</gene>
<evidence type="ECO:0000313" key="3">
    <source>
        <dbReference type="Proteomes" id="UP000298663"/>
    </source>
</evidence>
<keyword evidence="1" id="KW-0732">Signal</keyword>